<dbReference type="RefSeq" id="WP_006555807.1">
    <property type="nucleotide sequence ID" value="NZ_JH992936.1"/>
</dbReference>
<organism evidence="4 5">
    <name type="scientific">Veillonella seminalis ACS-216-V-Col6b</name>
    <dbReference type="NCBI Taxonomy" id="883156"/>
    <lineage>
        <taxon>Bacteria</taxon>
        <taxon>Bacillati</taxon>
        <taxon>Bacillota</taxon>
        <taxon>Negativicutes</taxon>
        <taxon>Veillonellales</taxon>
        <taxon>Veillonellaceae</taxon>
        <taxon>Veillonella</taxon>
    </lineage>
</organism>
<name>K9D482_9FIRM</name>
<dbReference type="EMBL" id="AHAF01000003">
    <property type="protein sequence ID" value="EKU79123.1"/>
    <property type="molecule type" value="Genomic_DNA"/>
</dbReference>
<evidence type="ECO:0000313" key="4">
    <source>
        <dbReference type="EMBL" id="EKU79123.1"/>
    </source>
</evidence>
<evidence type="ECO:0000313" key="5">
    <source>
        <dbReference type="Proteomes" id="UP000009891"/>
    </source>
</evidence>
<dbReference type="eggNOG" id="COG1592">
    <property type="taxonomic scope" value="Bacteria"/>
</dbReference>
<keyword evidence="5" id="KW-1185">Reference proteome</keyword>
<evidence type="ECO:0000259" key="2">
    <source>
        <dbReference type="Pfam" id="PF06114"/>
    </source>
</evidence>
<dbReference type="Gene3D" id="1.10.10.2910">
    <property type="match status" value="1"/>
</dbReference>
<dbReference type="Pfam" id="PF12773">
    <property type="entry name" value="DZR"/>
    <property type="match status" value="1"/>
</dbReference>
<feature type="domain" description="IrrE N-terminal-like" evidence="2">
    <location>
        <begin position="77"/>
        <end position="185"/>
    </location>
</feature>
<dbReference type="STRING" id="883156.HMPREF9282_00920"/>
<dbReference type="Pfam" id="PF06114">
    <property type="entry name" value="Peptidase_M78"/>
    <property type="match status" value="1"/>
</dbReference>
<dbReference type="PANTHER" id="PTHR43236">
    <property type="entry name" value="ANTITOXIN HIGA1"/>
    <property type="match status" value="1"/>
</dbReference>
<dbReference type="eggNOG" id="COG2856">
    <property type="taxonomic scope" value="Bacteria"/>
</dbReference>
<accession>K9D482</accession>
<dbReference type="OrthoDB" id="9816277at2"/>
<dbReference type="AlphaFoldDB" id="K9D482"/>
<feature type="region of interest" description="Disordered" evidence="1">
    <location>
        <begin position="344"/>
        <end position="368"/>
    </location>
</feature>
<dbReference type="InterPro" id="IPR052345">
    <property type="entry name" value="Rad_response_metalloprotease"/>
</dbReference>
<gene>
    <name evidence="4" type="ORF">HMPREF9282_00920</name>
</gene>
<proteinExistence type="predicted"/>
<evidence type="ECO:0000259" key="3">
    <source>
        <dbReference type="Pfam" id="PF12773"/>
    </source>
</evidence>
<feature type="domain" description="DZANK-type" evidence="3">
    <location>
        <begin position="283"/>
        <end position="327"/>
    </location>
</feature>
<protein>
    <submittedName>
        <fullName evidence="4">Uncharacterized protein</fullName>
    </submittedName>
</protein>
<dbReference type="InterPro" id="IPR010359">
    <property type="entry name" value="IrrE_HExxH"/>
</dbReference>
<reference evidence="4 5" key="1">
    <citation type="submission" date="2012-09" db="EMBL/GenBank/DDBJ databases">
        <title>The Genome Sequence of Veillonella ratti ACS-216-V-COL6B.</title>
        <authorList>
            <consortium name="The Broad Institute Genome Sequencing Platform"/>
            <person name="Earl A."/>
            <person name="Ward D."/>
            <person name="Feldgarden M."/>
            <person name="Gevers D."/>
            <person name="Saerens B."/>
            <person name="Vaneechoutte M."/>
            <person name="Walker B."/>
            <person name="Young S.K."/>
            <person name="Zeng Q."/>
            <person name="Gargeya S."/>
            <person name="Fitzgerald M."/>
            <person name="Haas B."/>
            <person name="Abouelleil A."/>
            <person name="Alvarado L."/>
            <person name="Arachchi H.M."/>
            <person name="Berlin A."/>
            <person name="Chapman S.B."/>
            <person name="Goldberg J."/>
            <person name="Griggs A."/>
            <person name="Gujja S."/>
            <person name="Hansen M."/>
            <person name="Howarth C."/>
            <person name="Imamovic A."/>
            <person name="Larimer J."/>
            <person name="McCowen C."/>
            <person name="Montmayeur A."/>
            <person name="Murphy C."/>
            <person name="Neiman D."/>
            <person name="Pearson M."/>
            <person name="Priest M."/>
            <person name="Roberts A."/>
            <person name="Saif S."/>
            <person name="Shea T."/>
            <person name="Sisk P."/>
            <person name="Sykes S."/>
            <person name="Wortman J."/>
            <person name="Nusbaum C."/>
            <person name="Birren B."/>
        </authorList>
    </citation>
    <scope>NUCLEOTIDE SEQUENCE [LARGE SCALE GENOMIC DNA]</scope>
    <source>
        <strain evidence="4 5">ACS-216-V-Col6b</strain>
    </source>
</reference>
<sequence length="368" mass="43119">MIRAFKPLPRRPRYEYAKKKAYELLSDLDIREYPIDIFNIYKIKNIKCFSLSEAAPLISLYPNLSNLLTKDAFDKNDMDAFTTIIPNFGYVTFYDDQKSDDRIRFTLAHELGHILLNHCIDFEETLYFRSGLSAAQYKVLEREADTFAGAFIRPARLVRLLNSIYQKLHIAEIQAIFNISYSAANACINIVKKLNVLQEKNNINFFFQTQFFDFINASYCINCHYRFTSKSPNYCPICGKHNLLWYNTNLYIYDFIELDYGEIPIMDYKTYPQNIDNGRTETCPRCELENIDSDWNYCPVCALPTQNICTDCGERLAPHFRYCPKCGKESLYFKEKALSSWKDEYDDTQHNSPTITEASSWDEDNMPF</sequence>
<dbReference type="HOGENOM" id="CLU_768843_0_0_9"/>
<dbReference type="PANTHER" id="PTHR43236:SF1">
    <property type="entry name" value="BLL7220 PROTEIN"/>
    <property type="match status" value="1"/>
</dbReference>
<dbReference type="Proteomes" id="UP000009891">
    <property type="component" value="Unassembled WGS sequence"/>
</dbReference>
<feature type="compositionally biased region" description="Polar residues" evidence="1">
    <location>
        <begin position="350"/>
        <end position="359"/>
    </location>
</feature>
<comment type="caution">
    <text evidence="4">The sequence shown here is derived from an EMBL/GenBank/DDBJ whole genome shotgun (WGS) entry which is preliminary data.</text>
</comment>
<dbReference type="InterPro" id="IPR025874">
    <property type="entry name" value="DZR"/>
</dbReference>
<dbReference type="PATRIC" id="fig|883156.3.peg.904"/>
<evidence type="ECO:0000256" key="1">
    <source>
        <dbReference type="SAM" id="MobiDB-lite"/>
    </source>
</evidence>